<keyword evidence="5 9" id="KW-0297">G-protein coupled receptor</keyword>
<feature type="transmembrane region" description="Helical" evidence="10">
    <location>
        <begin position="300"/>
        <end position="324"/>
    </location>
</feature>
<keyword evidence="4 10" id="KW-1133">Transmembrane helix</keyword>
<dbReference type="InterPro" id="IPR000276">
    <property type="entry name" value="GPCR_Rhodpsn"/>
</dbReference>
<accession>A0AAN4Z2L1</accession>
<comment type="subcellular location">
    <subcellularLocation>
        <location evidence="1">Cell membrane</location>
        <topology evidence="1">Multi-pass membrane protein</topology>
    </subcellularLocation>
</comment>
<evidence type="ECO:0000313" key="12">
    <source>
        <dbReference type="EMBL" id="GMR30222.1"/>
    </source>
</evidence>
<evidence type="ECO:0000256" key="8">
    <source>
        <dbReference type="ARBA" id="ARBA00023224"/>
    </source>
</evidence>
<comment type="caution">
    <text evidence="12">The sequence shown here is derived from an EMBL/GenBank/DDBJ whole genome shotgun (WGS) entry which is preliminary data.</text>
</comment>
<evidence type="ECO:0000256" key="7">
    <source>
        <dbReference type="ARBA" id="ARBA00023170"/>
    </source>
</evidence>
<keyword evidence="8 9" id="KW-0807">Transducer</keyword>
<dbReference type="GO" id="GO:0005886">
    <property type="term" value="C:plasma membrane"/>
    <property type="evidence" value="ECO:0007669"/>
    <property type="project" value="UniProtKB-SubCell"/>
</dbReference>
<feature type="transmembrane region" description="Helical" evidence="10">
    <location>
        <begin position="71"/>
        <end position="97"/>
    </location>
</feature>
<dbReference type="AlphaFoldDB" id="A0AAN4Z2L1"/>
<evidence type="ECO:0000256" key="2">
    <source>
        <dbReference type="ARBA" id="ARBA00022475"/>
    </source>
</evidence>
<dbReference type="EMBL" id="BTRK01000001">
    <property type="protein sequence ID" value="GMR30222.1"/>
    <property type="molecule type" value="Genomic_DNA"/>
</dbReference>
<evidence type="ECO:0000256" key="1">
    <source>
        <dbReference type="ARBA" id="ARBA00004651"/>
    </source>
</evidence>
<evidence type="ECO:0000256" key="9">
    <source>
        <dbReference type="RuleBase" id="RU000688"/>
    </source>
</evidence>
<evidence type="ECO:0000256" key="6">
    <source>
        <dbReference type="ARBA" id="ARBA00023136"/>
    </source>
</evidence>
<evidence type="ECO:0000259" key="11">
    <source>
        <dbReference type="PROSITE" id="PS50262"/>
    </source>
</evidence>
<feature type="transmembrane region" description="Helical" evidence="10">
    <location>
        <begin position="202"/>
        <end position="227"/>
    </location>
</feature>
<dbReference type="InterPro" id="IPR017452">
    <property type="entry name" value="GPCR_Rhodpsn_7TM"/>
</dbReference>
<dbReference type="Proteomes" id="UP001328107">
    <property type="component" value="Unassembled WGS sequence"/>
</dbReference>
<evidence type="ECO:0000256" key="3">
    <source>
        <dbReference type="ARBA" id="ARBA00022692"/>
    </source>
</evidence>
<keyword evidence="2" id="KW-1003">Cell membrane</keyword>
<comment type="similarity">
    <text evidence="9">Belongs to the G-protein coupled receptor 1 family.</text>
</comment>
<feature type="domain" description="G-protein coupled receptors family 1 profile" evidence="11">
    <location>
        <begin position="88"/>
        <end position="359"/>
    </location>
</feature>
<evidence type="ECO:0000313" key="13">
    <source>
        <dbReference type="Proteomes" id="UP001328107"/>
    </source>
</evidence>
<dbReference type="GO" id="GO:0004930">
    <property type="term" value="F:G protein-coupled receptor activity"/>
    <property type="evidence" value="ECO:0007669"/>
    <property type="project" value="UniProtKB-KW"/>
</dbReference>
<dbReference type="SUPFAM" id="SSF81321">
    <property type="entry name" value="Family A G protein-coupled receptor-like"/>
    <property type="match status" value="1"/>
</dbReference>
<dbReference type="GO" id="GO:0042277">
    <property type="term" value="F:peptide binding"/>
    <property type="evidence" value="ECO:0007669"/>
    <property type="project" value="TreeGrafter"/>
</dbReference>
<organism evidence="12 13">
    <name type="scientific">Pristionchus mayeri</name>
    <dbReference type="NCBI Taxonomy" id="1317129"/>
    <lineage>
        <taxon>Eukaryota</taxon>
        <taxon>Metazoa</taxon>
        <taxon>Ecdysozoa</taxon>
        <taxon>Nematoda</taxon>
        <taxon>Chromadorea</taxon>
        <taxon>Rhabditida</taxon>
        <taxon>Rhabditina</taxon>
        <taxon>Diplogasteromorpha</taxon>
        <taxon>Diplogasteroidea</taxon>
        <taxon>Neodiplogasteridae</taxon>
        <taxon>Pristionchus</taxon>
    </lineage>
</organism>
<feature type="transmembrane region" description="Helical" evidence="10">
    <location>
        <begin position="247"/>
        <end position="270"/>
    </location>
</feature>
<keyword evidence="7 9" id="KW-0675">Receptor</keyword>
<dbReference type="Pfam" id="PF00001">
    <property type="entry name" value="7tm_1"/>
    <property type="match status" value="1"/>
</dbReference>
<dbReference type="CDD" id="cd00637">
    <property type="entry name" value="7tm_classA_rhodopsin-like"/>
    <property type="match status" value="1"/>
</dbReference>
<feature type="transmembrane region" description="Helical" evidence="10">
    <location>
        <begin position="336"/>
        <end position="362"/>
    </location>
</feature>
<gene>
    <name evidence="12" type="ORF">PMAYCL1PPCAC_00417</name>
</gene>
<keyword evidence="3 9" id="KW-0812">Transmembrane</keyword>
<keyword evidence="13" id="KW-1185">Reference proteome</keyword>
<sequence length="393" mass="44717">MGSEPRRVMLSNEELMRMASNLSWEGTGTGVISKDSLRKAELTSPIPNKSSIDEMADLQIVTGIEAMPIEITIMLIVFSFLFVIGFSGNLTVIIRILKDPKLFLHPYGKEGNRRMTTQRYVLFLACVDLFVTSTIPLLMPYFYSGQWLIGKFMCKFIWAAENVNKILSIHILTAMAIERYFIVLNSVKTGRGRMPRVATSMWFLGTILSVILLSPLILFVDLDVMLIGNTTVTTCVSPMPDQVFISFLTYMFVCSFCVPALVVSFCYIGLVRILKTRYTSLALQYKESTKTHLIQKVSKSILCVTAFHFACWTPFWILSFVPFVDKNLLPSTRPEFMMIMQLIPVVLPYVNCSFNWCFYVLLNKRLRKQIFRSSTSYASVVKYHPTAQGKSTL</sequence>
<feature type="transmembrane region" description="Helical" evidence="10">
    <location>
        <begin position="120"/>
        <end position="143"/>
    </location>
</feature>
<dbReference type="PRINTS" id="PR00237">
    <property type="entry name" value="GPCRRHODOPSN"/>
</dbReference>
<protein>
    <recommendedName>
        <fullName evidence="11">G-protein coupled receptors family 1 profile domain-containing protein</fullName>
    </recommendedName>
</protein>
<dbReference type="Gene3D" id="1.20.1070.10">
    <property type="entry name" value="Rhodopsin 7-helix transmembrane proteins"/>
    <property type="match status" value="1"/>
</dbReference>
<dbReference type="PROSITE" id="PS50262">
    <property type="entry name" value="G_PROTEIN_RECEP_F1_2"/>
    <property type="match status" value="1"/>
</dbReference>
<evidence type="ECO:0000256" key="10">
    <source>
        <dbReference type="SAM" id="Phobius"/>
    </source>
</evidence>
<evidence type="ECO:0000256" key="4">
    <source>
        <dbReference type="ARBA" id="ARBA00022989"/>
    </source>
</evidence>
<dbReference type="PROSITE" id="PS00237">
    <property type="entry name" value="G_PROTEIN_RECEP_F1_1"/>
    <property type="match status" value="1"/>
</dbReference>
<feature type="transmembrane region" description="Helical" evidence="10">
    <location>
        <begin position="163"/>
        <end position="182"/>
    </location>
</feature>
<reference evidence="13" key="1">
    <citation type="submission" date="2022-10" db="EMBL/GenBank/DDBJ databases">
        <title>Genome assembly of Pristionchus species.</title>
        <authorList>
            <person name="Yoshida K."/>
            <person name="Sommer R.J."/>
        </authorList>
    </citation>
    <scope>NUCLEOTIDE SEQUENCE [LARGE SCALE GENOMIC DNA]</scope>
    <source>
        <strain evidence="13">RS5460</strain>
    </source>
</reference>
<dbReference type="PANTHER" id="PTHR24229:SF40">
    <property type="entry name" value="ALLATOSTATIN C RECEPTOR 1-RELATED"/>
    <property type="match status" value="1"/>
</dbReference>
<proteinExistence type="inferred from homology"/>
<keyword evidence="6 10" id="KW-0472">Membrane</keyword>
<dbReference type="PANTHER" id="PTHR24229">
    <property type="entry name" value="NEUROPEPTIDES RECEPTOR"/>
    <property type="match status" value="1"/>
</dbReference>
<dbReference type="GO" id="GO:0043005">
    <property type="term" value="C:neuron projection"/>
    <property type="evidence" value="ECO:0007669"/>
    <property type="project" value="TreeGrafter"/>
</dbReference>
<name>A0AAN4Z2L1_9BILA</name>
<evidence type="ECO:0000256" key="5">
    <source>
        <dbReference type="ARBA" id="ARBA00023040"/>
    </source>
</evidence>